<dbReference type="OrthoDB" id="9786032at2"/>
<dbReference type="GO" id="GO:0016747">
    <property type="term" value="F:acyltransferase activity, transferring groups other than amino-acyl groups"/>
    <property type="evidence" value="ECO:0007669"/>
    <property type="project" value="InterPro"/>
</dbReference>
<dbReference type="RefSeq" id="WP_133417688.1">
    <property type="nucleotide sequence ID" value="NZ_SCWD01000002.1"/>
</dbReference>
<proteinExistence type="predicted"/>
<organism evidence="2 3">
    <name type="scientific">Macrococcus carouselicus</name>
    <dbReference type="NCBI Taxonomy" id="69969"/>
    <lineage>
        <taxon>Bacteria</taxon>
        <taxon>Bacillati</taxon>
        <taxon>Bacillota</taxon>
        <taxon>Bacilli</taxon>
        <taxon>Bacillales</taxon>
        <taxon>Staphylococcaceae</taxon>
        <taxon>Macrococcus</taxon>
    </lineage>
</organism>
<evidence type="ECO:0000313" key="2">
    <source>
        <dbReference type="EMBL" id="TDM02201.1"/>
    </source>
</evidence>
<dbReference type="AlphaFoldDB" id="A0A9Q8CLR1"/>
<name>A0A9Q8CLR1_9STAP</name>
<dbReference type="Gene3D" id="3.40.630.30">
    <property type="match status" value="1"/>
</dbReference>
<protein>
    <submittedName>
        <fullName evidence="2">N-acetyltransferase</fullName>
    </submittedName>
</protein>
<gene>
    <name evidence="2" type="ORF">ERX40_06495</name>
</gene>
<evidence type="ECO:0000259" key="1">
    <source>
        <dbReference type="PROSITE" id="PS51186"/>
    </source>
</evidence>
<sequence>MKLRRASVEEAEKILHMQIESFQELLDKYQDYDTNPASEDIDIVKQRLNQNYTYFYIITDNKEEVGAIRVVDKKDGSRKRISPLFILPQYRNKGLAQKALQEVERMHGMKHWQLNTILEEEGNCYLYEKQGYIQDGNRQMINEGMTLVDYIKD</sequence>
<dbReference type="CDD" id="cd04301">
    <property type="entry name" value="NAT_SF"/>
    <property type="match status" value="1"/>
</dbReference>
<keyword evidence="3" id="KW-1185">Reference proteome</keyword>
<accession>A0A9Q8CLR1</accession>
<reference evidence="2 3" key="1">
    <citation type="submission" date="2019-01" db="EMBL/GenBank/DDBJ databases">
        <title>Draft genome sequences of the type strains of six Macrococcus species.</title>
        <authorList>
            <person name="Mazhar S."/>
            <person name="Altermann E."/>
            <person name="Hill C."/>
            <person name="Mcauliffe O."/>
        </authorList>
    </citation>
    <scope>NUCLEOTIDE SEQUENCE [LARGE SCALE GENOMIC DNA]</scope>
    <source>
        <strain evidence="2 3">ATCC 51828</strain>
    </source>
</reference>
<dbReference type="SUPFAM" id="SSF55729">
    <property type="entry name" value="Acyl-CoA N-acyltransferases (Nat)"/>
    <property type="match status" value="1"/>
</dbReference>
<comment type="caution">
    <text evidence="2">The sequence shown here is derived from an EMBL/GenBank/DDBJ whole genome shotgun (WGS) entry which is preliminary data.</text>
</comment>
<feature type="domain" description="N-acetyltransferase" evidence="1">
    <location>
        <begin position="1"/>
        <end position="153"/>
    </location>
</feature>
<dbReference type="Pfam" id="PF13673">
    <property type="entry name" value="Acetyltransf_10"/>
    <property type="match status" value="1"/>
</dbReference>
<dbReference type="EMBL" id="SCWD01000002">
    <property type="protein sequence ID" value="TDM02201.1"/>
    <property type="molecule type" value="Genomic_DNA"/>
</dbReference>
<dbReference type="PROSITE" id="PS51186">
    <property type="entry name" value="GNAT"/>
    <property type="match status" value="1"/>
</dbReference>
<dbReference type="InterPro" id="IPR000182">
    <property type="entry name" value="GNAT_dom"/>
</dbReference>
<evidence type="ECO:0000313" key="3">
    <source>
        <dbReference type="Proteomes" id="UP000295280"/>
    </source>
</evidence>
<dbReference type="Proteomes" id="UP000295280">
    <property type="component" value="Unassembled WGS sequence"/>
</dbReference>
<dbReference type="InterPro" id="IPR016181">
    <property type="entry name" value="Acyl_CoA_acyltransferase"/>
</dbReference>